<sequence>MTREHSVKTIAKILKELDQKNRYSYQDVLSVLRCQIQCTSGTAYLEDEILKDLNIDHIHTTYLPLSEYDTLLRRDGEINE</sequence>
<evidence type="ECO:0000313" key="1">
    <source>
        <dbReference type="EMBL" id="SDC57860.1"/>
    </source>
</evidence>
<organism evidence="1 2">
    <name type="scientific">Halanaerobium congolense</name>
    <dbReference type="NCBI Taxonomy" id="54121"/>
    <lineage>
        <taxon>Bacteria</taxon>
        <taxon>Bacillati</taxon>
        <taxon>Bacillota</taxon>
        <taxon>Clostridia</taxon>
        <taxon>Halanaerobiales</taxon>
        <taxon>Halanaerobiaceae</taxon>
        <taxon>Halanaerobium</taxon>
    </lineage>
</organism>
<proteinExistence type="predicted"/>
<name>A0A1G6MQQ3_9FIRM</name>
<dbReference type="AlphaFoldDB" id="A0A1G6MQQ3"/>
<dbReference type="EMBL" id="FMYT01000009">
    <property type="protein sequence ID" value="SDC57860.1"/>
    <property type="molecule type" value="Genomic_DNA"/>
</dbReference>
<gene>
    <name evidence="1" type="ORF">SAMN04488597_10939</name>
</gene>
<evidence type="ECO:0000313" key="2">
    <source>
        <dbReference type="Proteomes" id="UP000324896"/>
    </source>
</evidence>
<protein>
    <submittedName>
        <fullName evidence="1">Uncharacterized protein</fullName>
    </submittedName>
</protein>
<dbReference type="RefSeq" id="WP_149796757.1">
    <property type="nucleotide sequence ID" value="NZ_FMYT01000009.1"/>
</dbReference>
<accession>A0A1G6MQQ3</accession>
<reference evidence="1 2" key="1">
    <citation type="submission" date="2016-10" db="EMBL/GenBank/DDBJ databases">
        <authorList>
            <person name="Varghese N."/>
            <person name="Submissions S."/>
        </authorList>
    </citation>
    <scope>NUCLEOTIDE SEQUENCE [LARGE SCALE GENOMIC DNA]</scope>
    <source>
        <strain evidence="1 2">WG10</strain>
    </source>
</reference>
<dbReference type="Proteomes" id="UP000324896">
    <property type="component" value="Unassembled WGS sequence"/>
</dbReference>